<keyword evidence="3" id="KW-1185">Reference proteome</keyword>
<dbReference type="RefSeq" id="WP_112785606.1">
    <property type="nucleotide sequence ID" value="NZ_CP030041.1"/>
</dbReference>
<dbReference type="KEGG" id="est:DN752_19970"/>
<dbReference type="InterPro" id="IPR036291">
    <property type="entry name" value="NAD(P)-bd_dom_sf"/>
</dbReference>
<dbReference type="PANTHER" id="PTHR43245">
    <property type="entry name" value="BIFUNCTIONAL POLYMYXIN RESISTANCE PROTEIN ARNA"/>
    <property type="match status" value="1"/>
</dbReference>
<protein>
    <submittedName>
        <fullName evidence="2">UDP-N-acetylglucosamine 4-epimerase</fullName>
    </submittedName>
</protein>
<accession>A0A2Z4IPF1</accession>
<evidence type="ECO:0000313" key="3">
    <source>
        <dbReference type="Proteomes" id="UP000248688"/>
    </source>
</evidence>
<dbReference type="SUPFAM" id="SSF51735">
    <property type="entry name" value="NAD(P)-binding Rossmann-fold domains"/>
    <property type="match status" value="1"/>
</dbReference>
<feature type="domain" description="NAD-dependent epimerase/dehydratase" evidence="1">
    <location>
        <begin position="7"/>
        <end position="213"/>
    </location>
</feature>
<dbReference type="InterPro" id="IPR050177">
    <property type="entry name" value="Lipid_A_modif_metabolic_enz"/>
</dbReference>
<name>A0A2Z4IPF1_9BACT</name>
<dbReference type="EMBL" id="CP030041">
    <property type="protein sequence ID" value="AWW32233.1"/>
    <property type="molecule type" value="Genomic_DNA"/>
</dbReference>
<reference evidence="2 3" key="1">
    <citation type="submission" date="2018-06" db="EMBL/GenBank/DDBJ databases">
        <title>Echinicola strongylocentroti sp. nov., isolated from a sea urchin Strongylocentrotus intermedius.</title>
        <authorList>
            <person name="Bae S.S."/>
        </authorList>
    </citation>
    <scope>NUCLEOTIDE SEQUENCE [LARGE SCALE GENOMIC DNA]</scope>
    <source>
        <strain evidence="2 3">MEBiC08714</strain>
    </source>
</reference>
<dbReference type="AlphaFoldDB" id="A0A2Z4IPF1"/>
<dbReference type="Pfam" id="PF01370">
    <property type="entry name" value="Epimerase"/>
    <property type="match status" value="1"/>
</dbReference>
<evidence type="ECO:0000259" key="1">
    <source>
        <dbReference type="Pfam" id="PF01370"/>
    </source>
</evidence>
<dbReference type="Gene3D" id="3.40.50.720">
    <property type="entry name" value="NAD(P)-binding Rossmann-like Domain"/>
    <property type="match status" value="1"/>
</dbReference>
<gene>
    <name evidence="2" type="ORF">DN752_19970</name>
</gene>
<sequence>MQEKKINIIGGSGFIGTRLCKRLTNSDKIFEIFDKNQSKSFPNLTTIVDVRDKDLIDLIQGGTIINLAAEHRDDVTPISLYDEVNVDGARRVCEAAEKKGVNQIIFTSSVAVYGFGPIGIDESGEINYFNDYGRTKFLAEEVYREWQAKDTNNRSLVIIRPTVVFGEQNRGNVYNLLKQIALGKFVMVGSGENVKSMAYVENVAAFLEYAIDFKPGVHLYNYIDKPDFTMNVLVKKVFRALGKSEKIGLRIPYPIGYGMGKILDLGSKISGKKLPISSIRVKKFCSNTCFNTNIEQSGFKAPVSIEQGLAQTLQYEFVEKKEGELFYSE</sequence>
<evidence type="ECO:0000313" key="2">
    <source>
        <dbReference type="EMBL" id="AWW32233.1"/>
    </source>
</evidence>
<dbReference type="OrthoDB" id="1490291at2"/>
<dbReference type="InterPro" id="IPR001509">
    <property type="entry name" value="Epimerase_deHydtase"/>
</dbReference>
<organism evidence="2 3">
    <name type="scientific">Echinicola strongylocentroti</name>
    <dbReference type="NCBI Taxonomy" id="1795355"/>
    <lineage>
        <taxon>Bacteria</taxon>
        <taxon>Pseudomonadati</taxon>
        <taxon>Bacteroidota</taxon>
        <taxon>Cytophagia</taxon>
        <taxon>Cytophagales</taxon>
        <taxon>Cyclobacteriaceae</taxon>
        <taxon>Echinicola</taxon>
    </lineage>
</organism>
<dbReference type="Proteomes" id="UP000248688">
    <property type="component" value="Chromosome"/>
</dbReference>
<proteinExistence type="predicted"/>